<evidence type="ECO:0000313" key="2">
    <source>
        <dbReference type="Proteomes" id="UP000029995"/>
    </source>
</evidence>
<dbReference type="InterPro" id="IPR025528">
    <property type="entry name" value="BrnA_antitoxin"/>
</dbReference>
<protein>
    <recommendedName>
        <fullName evidence="3">3-oxoacyl-ACP synthase</fullName>
    </recommendedName>
</protein>
<sequence>MRRSCTVTALPEKGRRRTDWARVEATTEAEIDAHQIEDEGRVRRLDKDWIEGASRSLPEPKVSITIRVDKHVLDYFKDQGPGYQTRMNAALAAYVADHERSSK</sequence>
<dbReference type="AlphaFoldDB" id="A0A0A0D344"/>
<reference evidence="1 2" key="1">
    <citation type="submission" date="2014-01" db="EMBL/GenBank/DDBJ databases">
        <title>Genome sequence determination for a cystic fibrosis isolate, Inquilinus limosus.</title>
        <authorList>
            <person name="Pino M."/>
            <person name="Di Conza J."/>
            <person name="Gutkind G."/>
        </authorList>
    </citation>
    <scope>NUCLEOTIDE SEQUENCE [LARGE SCALE GENOMIC DNA]</scope>
    <source>
        <strain evidence="1 2">MP06</strain>
    </source>
</reference>
<organism evidence="1 2">
    <name type="scientific">Inquilinus limosus MP06</name>
    <dbReference type="NCBI Taxonomy" id="1398085"/>
    <lineage>
        <taxon>Bacteria</taxon>
        <taxon>Pseudomonadati</taxon>
        <taxon>Pseudomonadota</taxon>
        <taxon>Alphaproteobacteria</taxon>
        <taxon>Rhodospirillales</taxon>
        <taxon>Rhodospirillaceae</taxon>
        <taxon>Inquilinus</taxon>
    </lineage>
</organism>
<dbReference type="OrthoDB" id="361944at2"/>
<dbReference type="EMBL" id="JANX01000505">
    <property type="protein sequence ID" value="KGM31462.1"/>
    <property type="molecule type" value="Genomic_DNA"/>
</dbReference>
<evidence type="ECO:0000313" key="1">
    <source>
        <dbReference type="EMBL" id="KGM31462.1"/>
    </source>
</evidence>
<proteinExistence type="predicted"/>
<dbReference type="Pfam" id="PF14384">
    <property type="entry name" value="BrnA_antitoxin"/>
    <property type="match status" value="1"/>
</dbReference>
<dbReference type="Proteomes" id="UP000029995">
    <property type="component" value="Unassembled WGS sequence"/>
</dbReference>
<name>A0A0A0D344_9PROT</name>
<comment type="caution">
    <text evidence="1">The sequence shown here is derived from an EMBL/GenBank/DDBJ whole genome shotgun (WGS) entry which is preliminary data.</text>
</comment>
<accession>A0A0A0D344</accession>
<evidence type="ECO:0008006" key="3">
    <source>
        <dbReference type="Google" id="ProtNLM"/>
    </source>
</evidence>
<gene>
    <name evidence="1" type="ORF">P409_27050</name>
</gene>